<dbReference type="PROSITE" id="PS50212">
    <property type="entry name" value="RASGEF_NTER"/>
    <property type="match status" value="1"/>
</dbReference>
<dbReference type="Pfam" id="PF00617">
    <property type="entry name" value="RasGEF"/>
    <property type="match status" value="1"/>
</dbReference>
<feature type="compositionally biased region" description="Basic and acidic residues" evidence="4">
    <location>
        <begin position="781"/>
        <end position="790"/>
    </location>
</feature>
<dbReference type="CDD" id="cd00155">
    <property type="entry name" value="RasGEF"/>
    <property type="match status" value="1"/>
</dbReference>
<dbReference type="OrthoDB" id="546434at2759"/>
<feature type="region of interest" description="Disordered" evidence="4">
    <location>
        <begin position="764"/>
        <end position="797"/>
    </location>
</feature>
<sequence>MMGQDQNSYQTRINDLEDENQKLRNRVGELETLNSYLKSQLEHFQTKFLESNLMNENSKDISSCLSEIYNSLSLESNNKVNTFEDDSVIDDSVEIYNEDEDYIVDESQSILNENYYNHDDEQNQYINSDSNQSSPIFYSANSSIIHNNNNNNQVQSNKPPPIPAKPAFLRRDSENSVGDGPSPSNSPRTIVPSQPISTTTTTTTQSEEPKKSSWSSAFIPKQRSDSILTQSKLNLNDSQSYSNRQINTSSSSTTSSSLTVEKKPPQPLPQIPDRRSKTSPFPTNSVSPLATSGHMTRTVSASAANAPKPHGLSSSSSSINVSNTSTNRIINAPPMNLSGSTPELPNAADLLEDEPENLDDPQLILVKNENGNYLVKGGTLEKLVQRLYYDRSHDTDFASAFLLTYRSFTTPIGLLDMLIAAFLNIGEIDETSSALAKKKRITRLRIANVFKNWIDKHYHDFQQDPELVEKMDIFIEKHVEHSLGDFGKIFKKLLHNERATPNPTWANEAPTPIPPKNKNTVNDLKFKDFDPTEVARQLTIIESDLYRKIESKECLNQAWNKEDKLEKSPNIVAFIKRFNQVSSWVATEIVRQEKLKDRVSYVKQFILIAQKCRELGNFNATMEILSGLQNSSVFRLRKTWEKIEAKPYIKKIYDDLLALMSSSGNYKEYIAALHSVHPPCIPYLGVYLTHLTFIEDGMKNTLNNQDDLINFEKRRKISVVIREIKQYQQQPYHLNVEETTINYLRNLPSVLTDKAMDKLSLMCEPREQRTSESSVTSPMSPEKENSRKDNNLGSSTSGLLKKEFSMQSLLSSFSSISKNNINNYQ</sequence>
<evidence type="ECO:0000256" key="4">
    <source>
        <dbReference type="SAM" id="MobiDB-lite"/>
    </source>
</evidence>
<evidence type="ECO:0000259" key="5">
    <source>
        <dbReference type="PROSITE" id="PS50009"/>
    </source>
</evidence>
<proteinExistence type="predicted"/>
<feature type="coiled-coil region" evidence="3">
    <location>
        <begin position="6"/>
        <end position="33"/>
    </location>
</feature>
<dbReference type="PANTHER" id="PTHR23113">
    <property type="entry name" value="GUANINE NUCLEOTIDE EXCHANGE FACTOR"/>
    <property type="match status" value="1"/>
</dbReference>
<dbReference type="GO" id="GO:0005085">
    <property type="term" value="F:guanyl-nucleotide exchange factor activity"/>
    <property type="evidence" value="ECO:0007669"/>
    <property type="project" value="UniProtKB-KW"/>
</dbReference>
<feature type="compositionally biased region" description="Low complexity" evidence="4">
    <location>
        <begin position="142"/>
        <end position="157"/>
    </location>
</feature>
<dbReference type="Proteomes" id="UP000695562">
    <property type="component" value="Unassembled WGS sequence"/>
</dbReference>
<evidence type="ECO:0000256" key="2">
    <source>
        <dbReference type="PROSITE-ProRule" id="PRU00168"/>
    </source>
</evidence>
<dbReference type="Gene3D" id="1.20.870.10">
    <property type="entry name" value="Son of sevenless (SoS) protein Chain: S domain 1"/>
    <property type="match status" value="1"/>
</dbReference>
<keyword evidence="8" id="KW-1185">Reference proteome</keyword>
<dbReference type="SMART" id="SM00147">
    <property type="entry name" value="RasGEF"/>
    <property type="match status" value="1"/>
</dbReference>
<gene>
    <name evidence="7" type="ORF">CYY_002945</name>
</gene>
<organism evidence="7 8">
    <name type="scientific">Polysphondylium violaceum</name>
    <dbReference type="NCBI Taxonomy" id="133409"/>
    <lineage>
        <taxon>Eukaryota</taxon>
        <taxon>Amoebozoa</taxon>
        <taxon>Evosea</taxon>
        <taxon>Eumycetozoa</taxon>
        <taxon>Dictyostelia</taxon>
        <taxon>Dictyosteliales</taxon>
        <taxon>Dictyosteliaceae</taxon>
        <taxon>Polysphondylium</taxon>
    </lineage>
</organism>
<dbReference type="SMART" id="SM00229">
    <property type="entry name" value="RasGEFN"/>
    <property type="match status" value="1"/>
</dbReference>
<feature type="compositionally biased region" description="Polar residues" evidence="4">
    <location>
        <begin position="182"/>
        <end position="197"/>
    </location>
</feature>
<dbReference type="InterPro" id="IPR001895">
    <property type="entry name" value="RASGEF_cat_dom"/>
</dbReference>
<evidence type="ECO:0008006" key="9">
    <source>
        <dbReference type="Google" id="ProtNLM"/>
    </source>
</evidence>
<evidence type="ECO:0000256" key="1">
    <source>
        <dbReference type="ARBA" id="ARBA00022658"/>
    </source>
</evidence>
<accession>A0A8J4V1S7</accession>
<dbReference type="EMBL" id="AJWJ01000087">
    <property type="protein sequence ID" value="KAF2075763.1"/>
    <property type="molecule type" value="Genomic_DNA"/>
</dbReference>
<feature type="compositionally biased region" description="Polar residues" evidence="4">
    <location>
        <begin position="225"/>
        <end position="247"/>
    </location>
</feature>
<feature type="region of interest" description="Disordered" evidence="4">
    <location>
        <begin position="501"/>
        <end position="522"/>
    </location>
</feature>
<keyword evidence="1 2" id="KW-0344">Guanine-nucleotide releasing factor</keyword>
<feature type="compositionally biased region" description="Polar residues" evidence="4">
    <location>
        <begin position="278"/>
        <end position="303"/>
    </location>
</feature>
<dbReference type="SUPFAM" id="SSF48366">
    <property type="entry name" value="Ras GEF"/>
    <property type="match status" value="1"/>
</dbReference>
<keyword evidence="3" id="KW-0175">Coiled coil</keyword>
<dbReference type="PROSITE" id="PS50009">
    <property type="entry name" value="RASGEF_CAT"/>
    <property type="match status" value="1"/>
</dbReference>
<feature type="domain" description="Ras-GEF" evidence="5">
    <location>
        <begin position="530"/>
        <end position="766"/>
    </location>
</feature>
<dbReference type="PANTHER" id="PTHR23113:SF362">
    <property type="entry name" value="RAS GUANINE NUCLEOTIDE EXCHANGE FACTOR E"/>
    <property type="match status" value="1"/>
</dbReference>
<dbReference type="InterPro" id="IPR023578">
    <property type="entry name" value="Ras_GEF_dom_sf"/>
</dbReference>
<comment type="caution">
    <text evidence="7">The sequence shown here is derived from an EMBL/GenBank/DDBJ whole genome shotgun (WGS) entry which is preliminary data.</text>
</comment>
<feature type="compositionally biased region" description="Low complexity" evidence="4">
    <location>
        <begin position="248"/>
        <end position="257"/>
    </location>
</feature>
<evidence type="ECO:0000313" key="8">
    <source>
        <dbReference type="Proteomes" id="UP000695562"/>
    </source>
</evidence>
<dbReference type="GO" id="GO:0005886">
    <property type="term" value="C:plasma membrane"/>
    <property type="evidence" value="ECO:0007669"/>
    <property type="project" value="TreeGrafter"/>
</dbReference>
<dbReference type="Pfam" id="PF00618">
    <property type="entry name" value="RasGEF_N"/>
    <property type="match status" value="1"/>
</dbReference>
<dbReference type="InterPro" id="IPR036964">
    <property type="entry name" value="RASGEF_cat_dom_sf"/>
</dbReference>
<dbReference type="AlphaFoldDB" id="A0A8J4V1S7"/>
<dbReference type="InterPro" id="IPR008937">
    <property type="entry name" value="Ras-like_GEF"/>
</dbReference>
<feature type="region of interest" description="Disordered" evidence="4">
    <location>
        <begin position="142"/>
        <end position="320"/>
    </location>
</feature>
<dbReference type="InterPro" id="IPR000651">
    <property type="entry name" value="Ras-like_Gua-exchang_fac_N"/>
</dbReference>
<feature type="domain" description="N-terminal Ras-GEF" evidence="6">
    <location>
        <begin position="371"/>
        <end position="498"/>
    </location>
</feature>
<evidence type="ECO:0000313" key="7">
    <source>
        <dbReference type="EMBL" id="KAF2075763.1"/>
    </source>
</evidence>
<dbReference type="Gene3D" id="1.10.840.10">
    <property type="entry name" value="Ras guanine-nucleotide exchange factors catalytic domain"/>
    <property type="match status" value="1"/>
</dbReference>
<evidence type="ECO:0000259" key="6">
    <source>
        <dbReference type="PROSITE" id="PS50212"/>
    </source>
</evidence>
<reference evidence="7" key="1">
    <citation type="submission" date="2020-01" db="EMBL/GenBank/DDBJ databases">
        <title>Development of genomics and gene disruption for Polysphondylium violaceum indicates a role for the polyketide synthase stlB in stalk morphogenesis.</title>
        <authorList>
            <person name="Narita B."/>
            <person name="Kawabe Y."/>
            <person name="Kin K."/>
            <person name="Saito T."/>
            <person name="Gibbs R."/>
            <person name="Kuspa A."/>
            <person name="Muzny D."/>
            <person name="Queller D."/>
            <person name="Richards S."/>
            <person name="Strassman J."/>
            <person name="Sucgang R."/>
            <person name="Worley K."/>
            <person name="Schaap P."/>
        </authorList>
    </citation>
    <scope>NUCLEOTIDE SEQUENCE</scope>
    <source>
        <strain evidence="7">QSvi11</strain>
    </source>
</reference>
<dbReference type="CDD" id="cd06224">
    <property type="entry name" value="REM"/>
    <property type="match status" value="1"/>
</dbReference>
<protein>
    <recommendedName>
        <fullName evidence="9">Ras guanine nucleotide exchange factor</fullName>
    </recommendedName>
</protein>
<name>A0A8J4V1S7_9MYCE</name>
<evidence type="ECO:0000256" key="3">
    <source>
        <dbReference type="SAM" id="Coils"/>
    </source>
</evidence>
<dbReference type="GO" id="GO:0007265">
    <property type="term" value="P:Ras protein signal transduction"/>
    <property type="evidence" value="ECO:0007669"/>
    <property type="project" value="TreeGrafter"/>
</dbReference>